<dbReference type="GO" id="GO:0005524">
    <property type="term" value="F:ATP binding"/>
    <property type="evidence" value="ECO:0007669"/>
    <property type="project" value="UniProtKB-UniRule"/>
</dbReference>
<dbReference type="PANTHER" id="PTHR42724">
    <property type="entry name" value="TETRAACYLDISACCHARIDE 4'-KINASE"/>
    <property type="match status" value="1"/>
</dbReference>
<dbReference type="HAMAP" id="MF_00409">
    <property type="entry name" value="LpxK"/>
    <property type="match status" value="1"/>
</dbReference>
<dbReference type="Pfam" id="PF02606">
    <property type="entry name" value="LpxK"/>
    <property type="match status" value="1"/>
</dbReference>
<evidence type="ECO:0000256" key="7">
    <source>
        <dbReference type="ARBA" id="ARBA00022679"/>
    </source>
</evidence>
<protein>
    <recommendedName>
        <fullName evidence="4 13">Tetraacyldisaccharide 4'-kinase</fullName>
        <ecNumber evidence="3 13">2.7.1.130</ecNumber>
    </recommendedName>
    <alternativeName>
        <fullName evidence="12 13">Lipid A 4'-kinase</fullName>
    </alternativeName>
</protein>
<evidence type="ECO:0000256" key="5">
    <source>
        <dbReference type="ARBA" id="ARBA00022516"/>
    </source>
</evidence>
<evidence type="ECO:0000313" key="15">
    <source>
        <dbReference type="Proteomes" id="UP000824076"/>
    </source>
</evidence>
<keyword evidence="6 13" id="KW-0441">Lipid A biosynthesis</keyword>
<proteinExistence type="inferred from homology"/>
<dbReference type="GO" id="GO:0009244">
    <property type="term" value="P:lipopolysaccharide core region biosynthetic process"/>
    <property type="evidence" value="ECO:0007669"/>
    <property type="project" value="TreeGrafter"/>
</dbReference>
<comment type="caution">
    <text evidence="14">The sequence shown here is derived from an EMBL/GenBank/DDBJ whole genome shotgun (WGS) entry which is preliminary data.</text>
</comment>
<evidence type="ECO:0000256" key="3">
    <source>
        <dbReference type="ARBA" id="ARBA00012071"/>
    </source>
</evidence>
<evidence type="ECO:0000256" key="13">
    <source>
        <dbReference type="HAMAP-Rule" id="MF_00409"/>
    </source>
</evidence>
<dbReference type="GO" id="GO:0009029">
    <property type="term" value="F:lipid-A 4'-kinase activity"/>
    <property type="evidence" value="ECO:0007669"/>
    <property type="project" value="UniProtKB-UniRule"/>
</dbReference>
<gene>
    <name evidence="13 14" type="primary">lpxK</name>
    <name evidence="14" type="ORF">IAD18_08335</name>
</gene>
<sequence length="371" mass="42654">MATWNDIESRTKKIVLTPLSFLYGAIVYVRNKLFDWNILKSVQFNIPVVSIGNIVAGGSGKTPHTEYIIAALCNTYNIGVISRGYKRKTTGFVAASPHSTPIDIGDEPYQIYKKFENRIKVAVCESRVEGIRKLREIAPSINLILLDDAFQHRYVKPSLSIVLTEFDRPFFSDRLLPLGRLRESAQSVRERADFIIVTKCTEQIKPVDFRLYKKQLDLFPFQKLFFSKFEYGSPVPVFPEEAFRIPHLANLMSRDTILTIAGIANPLPLVKYLKSFHATVKIMQFPDHHSFTRTDMLDIAHTFNKLKGDFKIIITTEKDAVRISNNPYFPHELKSCIFYQPIHVSFIDGNENFDIELRNALKENERAIQNF</sequence>
<dbReference type="SUPFAM" id="SSF52540">
    <property type="entry name" value="P-loop containing nucleoside triphosphate hydrolases"/>
    <property type="match status" value="1"/>
</dbReference>
<dbReference type="InterPro" id="IPR027417">
    <property type="entry name" value="P-loop_NTPase"/>
</dbReference>
<organism evidence="14 15">
    <name type="scientific">Candidatus Limisoma intestinavium</name>
    <dbReference type="NCBI Taxonomy" id="2840856"/>
    <lineage>
        <taxon>Bacteria</taxon>
        <taxon>Pseudomonadati</taxon>
        <taxon>Bacteroidota</taxon>
        <taxon>Bacteroidia</taxon>
        <taxon>Bacteroidales</taxon>
        <taxon>Candidatus Limisoma</taxon>
    </lineage>
</organism>
<reference evidence="14" key="2">
    <citation type="journal article" date="2021" name="PeerJ">
        <title>Extensive microbial diversity within the chicken gut microbiome revealed by metagenomics and culture.</title>
        <authorList>
            <person name="Gilroy R."/>
            <person name="Ravi A."/>
            <person name="Getino M."/>
            <person name="Pursley I."/>
            <person name="Horton D.L."/>
            <person name="Alikhan N.F."/>
            <person name="Baker D."/>
            <person name="Gharbi K."/>
            <person name="Hall N."/>
            <person name="Watson M."/>
            <person name="Adriaenssens E.M."/>
            <person name="Foster-Nyarko E."/>
            <person name="Jarju S."/>
            <person name="Secka A."/>
            <person name="Antonio M."/>
            <person name="Oren A."/>
            <person name="Chaudhuri R.R."/>
            <person name="La Ragione R."/>
            <person name="Hildebrand F."/>
            <person name="Pallen M.J."/>
        </authorList>
    </citation>
    <scope>NUCLEOTIDE SEQUENCE</scope>
    <source>
        <strain evidence="14">17073</strain>
    </source>
</reference>
<evidence type="ECO:0000256" key="6">
    <source>
        <dbReference type="ARBA" id="ARBA00022556"/>
    </source>
</evidence>
<evidence type="ECO:0000256" key="4">
    <source>
        <dbReference type="ARBA" id="ARBA00016436"/>
    </source>
</evidence>
<keyword evidence="11 13" id="KW-0443">Lipid metabolism</keyword>
<evidence type="ECO:0000256" key="9">
    <source>
        <dbReference type="ARBA" id="ARBA00022777"/>
    </source>
</evidence>
<dbReference type="GO" id="GO:0005886">
    <property type="term" value="C:plasma membrane"/>
    <property type="evidence" value="ECO:0007669"/>
    <property type="project" value="TreeGrafter"/>
</dbReference>
<evidence type="ECO:0000256" key="11">
    <source>
        <dbReference type="ARBA" id="ARBA00023098"/>
    </source>
</evidence>
<evidence type="ECO:0000256" key="12">
    <source>
        <dbReference type="ARBA" id="ARBA00029757"/>
    </source>
</evidence>
<evidence type="ECO:0000256" key="10">
    <source>
        <dbReference type="ARBA" id="ARBA00022840"/>
    </source>
</evidence>
<dbReference type="EC" id="2.7.1.130" evidence="3 13"/>
<dbReference type="PANTHER" id="PTHR42724:SF1">
    <property type="entry name" value="TETRAACYLDISACCHARIDE 4'-KINASE, MITOCHONDRIAL-RELATED"/>
    <property type="match status" value="1"/>
</dbReference>
<dbReference type="NCBIfam" id="TIGR00682">
    <property type="entry name" value="lpxK"/>
    <property type="match status" value="1"/>
</dbReference>
<name>A0A9D1LI61_9BACT</name>
<keyword evidence="10 13" id="KW-0067">ATP-binding</keyword>
<comment type="pathway">
    <text evidence="2 13">Glycolipid biosynthesis; lipid IV(A) biosynthesis; lipid IV(A) from (3R)-3-hydroxytetradecanoyl-[acyl-carrier-protein] and UDP-N-acetyl-alpha-D-glucosamine: step 6/6.</text>
</comment>
<dbReference type="InterPro" id="IPR003758">
    <property type="entry name" value="LpxK"/>
</dbReference>
<dbReference type="GO" id="GO:0009245">
    <property type="term" value="P:lipid A biosynthetic process"/>
    <property type="evidence" value="ECO:0007669"/>
    <property type="project" value="UniProtKB-UniRule"/>
</dbReference>
<keyword evidence="8 13" id="KW-0547">Nucleotide-binding</keyword>
<feature type="binding site" evidence="13">
    <location>
        <begin position="55"/>
        <end position="62"/>
    </location>
    <ligand>
        <name>ATP</name>
        <dbReference type="ChEBI" id="CHEBI:30616"/>
    </ligand>
</feature>
<comment type="similarity">
    <text evidence="13">Belongs to the LpxK family.</text>
</comment>
<comment type="function">
    <text evidence="1 13">Transfers the gamma-phosphate of ATP to the 4'-position of a tetraacyldisaccharide 1-phosphate intermediate (termed DS-1-P) to form tetraacyldisaccharide 1,4'-bis-phosphate (lipid IVA).</text>
</comment>
<evidence type="ECO:0000256" key="8">
    <source>
        <dbReference type="ARBA" id="ARBA00022741"/>
    </source>
</evidence>
<evidence type="ECO:0000256" key="1">
    <source>
        <dbReference type="ARBA" id="ARBA00002274"/>
    </source>
</evidence>
<keyword evidence="9 13" id="KW-0418">Kinase</keyword>
<reference evidence="14" key="1">
    <citation type="submission" date="2020-10" db="EMBL/GenBank/DDBJ databases">
        <authorList>
            <person name="Gilroy R."/>
        </authorList>
    </citation>
    <scope>NUCLEOTIDE SEQUENCE</scope>
    <source>
        <strain evidence="14">17073</strain>
    </source>
</reference>
<accession>A0A9D1LI61</accession>
<evidence type="ECO:0000256" key="2">
    <source>
        <dbReference type="ARBA" id="ARBA00004870"/>
    </source>
</evidence>
<dbReference type="EMBL" id="DVMS01000235">
    <property type="protein sequence ID" value="HIU39656.1"/>
    <property type="molecule type" value="Genomic_DNA"/>
</dbReference>
<dbReference type="AlphaFoldDB" id="A0A9D1LI61"/>
<dbReference type="Proteomes" id="UP000824076">
    <property type="component" value="Unassembled WGS sequence"/>
</dbReference>
<evidence type="ECO:0000313" key="14">
    <source>
        <dbReference type="EMBL" id="HIU39656.1"/>
    </source>
</evidence>
<keyword evidence="7 13" id="KW-0808">Transferase</keyword>
<comment type="catalytic activity">
    <reaction evidence="13">
        <text>a lipid A disaccharide + ATP = a lipid IVA + ADP + H(+)</text>
        <dbReference type="Rhea" id="RHEA:67840"/>
        <dbReference type="ChEBI" id="CHEBI:15378"/>
        <dbReference type="ChEBI" id="CHEBI:30616"/>
        <dbReference type="ChEBI" id="CHEBI:176343"/>
        <dbReference type="ChEBI" id="CHEBI:176425"/>
        <dbReference type="ChEBI" id="CHEBI:456216"/>
        <dbReference type="EC" id="2.7.1.130"/>
    </reaction>
</comment>
<keyword evidence="5 13" id="KW-0444">Lipid biosynthesis</keyword>